<dbReference type="InterPro" id="IPR007696">
    <property type="entry name" value="DNA_mismatch_repair_MutS_core"/>
</dbReference>
<dbReference type="Gene3D" id="1.10.1420.10">
    <property type="match status" value="1"/>
</dbReference>
<dbReference type="InterPro" id="IPR027417">
    <property type="entry name" value="P-loop_NTPase"/>
</dbReference>
<dbReference type="SMART" id="SM00533">
    <property type="entry name" value="MUTSd"/>
    <property type="match status" value="1"/>
</dbReference>
<evidence type="ECO:0000259" key="5">
    <source>
        <dbReference type="SMART" id="SM00533"/>
    </source>
</evidence>
<dbReference type="SUPFAM" id="SSF52540">
    <property type="entry name" value="P-loop containing nucleoside triphosphate hydrolases"/>
    <property type="match status" value="1"/>
</dbReference>
<dbReference type="SUPFAM" id="SSF48334">
    <property type="entry name" value="DNA repair protein MutS, domain III"/>
    <property type="match status" value="1"/>
</dbReference>
<reference evidence="7" key="2">
    <citation type="submission" date="2023-03" db="EMBL/GenBank/DDBJ databases">
        <authorList>
            <person name="Inwood S.N."/>
            <person name="Skelly J.G."/>
            <person name="Guhlin J."/>
            <person name="Harrop T.W.R."/>
            <person name="Goldson S.G."/>
            <person name="Dearden P.K."/>
        </authorList>
    </citation>
    <scope>NUCLEOTIDE SEQUENCE</scope>
    <source>
        <strain evidence="7">Irish</strain>
        <tissue evidence="7">Whole body</tissue>
    </source>
</reference>
<evidence type="ECO:0000256" key="4">
    <source>
        <dbReference type="ARBA" id="ARBA00023125"/>
    </source>
</evidence>
<keyword evidence="2" id="KW-0547">Nucleotide-binding</keyword>
<evidence type="ECO:0000259" key="6">
    <source>
        <dbReference type="SMART" id="SM00534"/>
    </source>
</evidence>
<dbReference type="Proteomes" id="UP001168990">
    <property type="component" value="Unassembled WGS sequence"/>
</dbReference>
<evidence type="ECO:0000256" key="2">
    <source>
        <dbReference type="ARBA" id="ARBA00022741"/>
    </source>
</evidence>
<name>A0AA39FZW9_9HYME</name>
<keyword evidence="4" id="KW-0238">DNA-binding</keyword>
<dbReference type="GO" id="GO:0140664">
    <property type="term" value="F:ATP-dependent DNA damage sensor activity"/>
    <property type="evidence" value="ECO:0007669"/>
    <property type="project" value="InterPro"/>
</dbReference>
<dbReference type="AlphaFoldDB" id="A0AA39FZW9"/>
<accession>A0AA39FZW9</accession>
<dbReference type="Pfam" id="PF05192">
    <property type="entry name" value="MutS_III"/>
    <property type="match status" value="1"/>
</dbReference>
<evidence type="ECO:0000256" key="1">
    <source>
        <dbReference type="ARBA" id="ARBA00006271"/>
    </source>
</evidence>
<dbReference type="GO" id="GO:0005524">
    <property type="term" value="F:ATP binding"/>
    <property type="evidence" value="ECO:0007669"/>
    <property type="project" value="UniProtKB-KW"/>
</dbReference>
<organism evidence="7 8">
    <name type="scientific">Microctonus aethiopoides</name>
    <dbReference type="NCBI Taxonomy" id="144406"/>
    <lineage>
        <taxon>Eukaryota</taxon>
        <taxon>Metazoa</taxon>
        <taxon>Ecdysozoa</taxon>
        <taxon>Arthropoda</taxon>
        <taxon>Hexapoda</taxon>
        <taxon>Insecta</taxon>
        <taxon>Pterygota</taxon>
        <taxon>Neoptera</taxon>
        <taxon>Endopterygota</taxon>
        <taxon>Hymenoptera</taxon>
        <taxon>Apocrita</taxon>
        <taxon>Ichneumonoidea</taxon>
        <taxon>Braconidae</taxon>
        <taxon>Euphorinae</taxon>
        <taxon>Microctonus</taxon>
    </lineage>
</organism>
<dbReference type="GO" id="GO:0006298">
    <property type="term" value="P:mismatch repair"/>
    <property type="evidence" value="ECO:0007669"/>
    <property type="project" value="InterPro"/>
</dbReference>
<feature type="domain" description="DNA mismatch repair protein MutS core" evidence="5">
    <location>
        <begin position="363"/>
        <end position="683"/>
    </location>
</feature>
<dbReference type="InterPro" id="IPR000432">
    <property type="entry name" value="DNA_mismatch_repair_MutS_C"/>
</dbReference>
<dbReference type="Pfam" id="PF00488">
    <property type="entry name" value="MutS_V"/>
    <property type="match status" value="1"/>
</dbReference>
<dbReference type="PANTHER" id="PTHR11361">
    <property type="entry name" value="DNA MISMATCH REPAIR PROTEIN MUTS FAMILY MEMBER"/>
    <property type="match status" value="1"/>
</dbReference>
<dbReference type="SMART" id="SM00534">
    <property type="entry name" value="MUTSac"/>
    <property type="match status" value="1"/>
</dbReference>
<dbReference type="Gene3D" id="3.40.50.300">
    <property type="entry name" value="P-loop containing nucleotide triphosphate hydrolases"/>
    <property type="match status" value="1"/>
</dbReference>
<dbReference type="GO" id="GO:0030983">
    <property type="term" value="F:mismatched DNA binding"/>
    <property type="evidence" value="ECO:0007669"/>
    <property type="project" value="InterPro"/>
</dbReference>
<protein>
    <recommendedName>
        <fullName evidence="9">MutS-like protein</fullName>
    </recommendedName>
</protein>
<dbReference type="EMBL" id="JAQQBS010000001">
    <property type="protein sequence ID" value="KAK0178249.1"/>
    <property type="molecule type" value="Genomic_DNA"/>
</dbReference>
<dbReference type="GO" id="GO:0005634">
    <property type="term" value="C:nucleus"/>
    <property type="evidence" value="ECO:0007669"/>
    <property type="project" value="TreeGrafter"/>
</dbReference>
<evidence type="ECO:0000313" key="8">
    <source>
        <dbReference type="Proteomes" id="UP001168990"/>
    </source>
</evidence>
<feature type="domain" description="DNA mismatch repair proteins mutS family" evidence="6">
    <location>
        <begin position="698"/>
        <end position="885"/>
    </location>
</feature>
<dbReference type="InterPro" id="IPR036187">
    <property type="entry name" value="DNA_mismatch_repair_MutS_sf"/>
</dbReference>
<keyword evidence="8" id="KW-1185">Reference proteome</keyword>
<dbReference type="GO" id="GO:0051026">
    <property type="term" value="P:chiasma assembly"/>
    <property type="evidence" value="ECO:0007669"/>
    <property type="project" value="TreeGrafter"/>
</dbReference>
<gene>
    <name evidence="7" type="ORF">PV328_002219</name>
</gene>
<sequence length="940" mass="106969">METNSAHGKNKPNPVDVTQLRLSIDTLLASSDEEENNKNNHLHVADLHMSFESLLASSDEDWGIAVPDLSSTGESIMSKNNQDLSTDPSSLIQMLIKKEENEVIQSQMPLDKINNNFPKQNKDQSTQQTQPILRDHSSNDDLFNEENILSLSWAKGQLGAAYYNMNTSELFVMDDVFEDEFSYNITKTLYKQCQPHFVLLTNGTSVSFVSVITKLIVKDTLDENNEETSSNPSAMAHIARTSLRLLPKNENNYENCYHRVNCLKLDCEPENSTNAERVTFLNSLLNFKSHMMIHALGILLRYLDANWNKMSLNPSGQAQFVQLNHIMLNDLVMIEEDSYRALNIMQSRFHPSSFKFGASTFKGQGTCLFTFLNRCQSRPGMQHLWKLMRHPTRNIDTLKERFRAIEFFLCPDNQNAVETLKSCLKKISRLTSSVINKYSTTQAKATDWSRFNTTISNIINIGEICTQYRDSAVIFGKIVDSISNEMHYIRYFIDHIIDLEMSKKHRKFIVKTGVDPELDELNHKRQLLPQLLTEMATRELDNLPDNVETCRMIYVPDIQYCLAITSWNGPPPSDDEEIPGLEFKFIINGMRYYKSDGARELDESLGDILLKITRRQSQIMLRLVQYVSKHIGPILHCIEYCAELDVLLSFAMVARDHNYIKPEIIKSHIIDIKVGRHPLKELMGNFVANDTLSSDDSSLVKIFTGPNACGKTIYLKQVALIIFMAHIGCYVPADSATIGIVTHILTQMPSTESITQNASSFLIDLRQVNNILYSSTPNCLIIMDEFGKGTAQFDAVALLSSILKSFVDRGRYCPHIFVATHMHRTIDLIPKTPILEAQSFEFLTDEDGSIIFLYRLISGNTKCSYAHAAAKSAGLFIDDVTESMEIFEYIKKGELPPLSPKENRSNILRHIVELTSQKKNEDVNLDDLRQWVRQILNRKG</sequence>
<comment type="similarity">
    <text evidence="1">Belongs to the DNA mismatch repair MutS family.</text>
</comment>
<dbReference type="InterPro" id="IPR045076">
    <property type="entry name" value="MutS"/>
</dbReference>
<dbReference type="PANTHER" id="PTHR11361:SF20">
    <property type="entry name" value="MUTS PROTEIN HOMOLOG 5"/>
    <property type="match status" value="1"/>
</dbReference>
<comment type="caution">
    <text evidence="7">The sequence shown here is derived from an EMBL/GenBank/DDBJ whole genome shotgun (WGS) entry which is preliminary data.</text>
</comment>
<proteinExistence type="inferred from homology"/>
<evidence type="ECO:0000256" key="3">
    <source>
        <dbReference type="ARBA" id="ARBA00022840"/>
    </source>
</evidence>
<keyword evidence="3" id="KW-0067">ATP-binding</keyword>
<reference evidence="7" key="1">
    <citation type="journal article" date="2023" name="bioRxiv">
        <title>Scaffold-level genome assemblies of two parasitoid biocontrol wasps reveal the parthenogenesis mechanism and an associated novel virus.</title>
        <authorList>
            <person name="Inwood S."/>
            <person name="Skelly J."/>
            <person name="Guhlin J."/>
            <person name="Harrop T."/>
            <person name="Goldson S."/>
            <person name="Dearden P."/>
        </authorList>
    </citation>
    <scope>NUCLEOTIDE SEQUENCE</scope>
    <source>
        <strain evidence="7">Irish</strain>
        <tissue evidence="7">Whole body</tissue>
    </source>
</reference>
<evidence type="ECO:0000313" key="7">
    <source>
        <dbReference type="EMBL" id="KAK0178249.1"/>
    </source>
</evidence>
<evidence type="ECO:0008006" key="9">
    <source>
        <dbReference type="Google" id="ProtNLM"/>
    </source>
</evidence>